<protein>
    <submittedName>
        <fullName evidence="1">Uncharacterized protein</fullName>
    </submittedName>
</protein>
<proteinExistence type="predicted"/>
<organism evidence="1 2">
    <name type="scientific">Lipomyces kononenkoae</name>
    <name type="common">Yeast</name>
    <dbReference type="NCBI Taxonomy" id="34357"/>
    <lineage>
        <taxon>Eukaryota</taxon>
        <taxon>Fungi</taxon>
        <taxon>Dikarya</taxon>
        <taxon>Ascomycota</taxon>
        <taxon>Saccharomycotina</taxon>
        <taxon>Lipomycetes</taxon>
        <taxon>Lipomycetales</taxon>
        <taxon>Lipomycetaceae</taxon>
        <taxon>Lipomyces</taxon>
    </lineage>
</organism>
<evidence type="ECO:0000313" key="1">
    <source>
        <dbReference type="EMBL" id="KAK9233859.1"/>
    </source>
</evidence>
<dbReference type="EMBL" id="MU971566">
    <property type="protein sequence ID" value="KAK9233859.1"/>
    <property type="molecule type" value="Genomic_DNA"/>
</dbReference>
<name>A0ACC3SR54_LIPKO</name>
<accession>A0ACC3SR54</accession>
<evidence type="ECO:0000313" key="2">
    <source>
        <dbReference type="Proteomes" id="UP001433508"/>
    </source>
</evidence>
<comment type="caution">
    <text evidence="1">The sequence shown here is derived from an EMBL/GenBank/DDBJ whole genome shotgun (WGS) entry which is preliminary data.</text>
</comment>
<dbReference type="Proteomes" id="UP001433508">
    <property type="component" value="Unassembled WGS sequence"/>
</dbReference>
<reference evidence="2" key="1">
    <citation type="journal article" date="2024" name="Front. Bioeng. Biotechnol.">
        <title>Genome-scale model development and genomic sequencing of the oleaginous clade Lipomyces.</title>
        <authorList>
            <person name="Czajka J.J."/>
            <person name="Han Y."/>
            <person name="Kim J."/>
            <person name="Mondo S.J."/>
            <person name="Hofstad B.A."/>
            <person name="Robles A."/>
            <person name="Haridas S."/>
            <person name="Riley R."/>
            <person name="LaButti K."/>
            <person name="Pangilinan J."/>
            <person name="Andreopoulos W."/>
            <person name="Lipzen A."/>
            <person name="Yan J."/>
            <person name="Wang M."/>
            <person name="Ng V."/>
            <person name="Grigoriev I.V."/>
            <person name="Spatafora J.W."/>
            <person name="Magnuson J.K."/>
            <person name="Baker S.E."/>
            <person name="Pomraning K.R."/>
        </authorList>
    </citation>
    <scope>NUCLEOTIDE SEQUENCE [LARGE SCALE GENOMIC DNA]</scope>
    <source>
        <strain evidence="2">CBS 7786</strain>
    </source>
</reference>
<gene>
    <name evidence="1" type="ORF">V1525DRAFT_392045</name>
</gene>
<sequence length="246" mass="27873">MQQARDSHPFGPYSYRDHSWFGPLTKTIIKVFKCDACKHRGTSKEHKVVKDGTLVVDGAHLKLDLTPADFSRVPEIESIRGVPIDITTNFKIKEAIVALRSAETAELFELDWQNFKAEYGCQTKPNDFVEYMEGILSELMAAKKFLVENVDNWTQPIGDDTLKVQPFADPKFYIINTEVNEKGGSPGTRLFRCFCPTSASNGANLKSELTRFRHSWKLPKTRASRMLPSQTSKISLRNAWRISDAV</sequence>
<keyword evidence="2" id="KW-1185">Reference proteome</keyword>